<evidence type="ECO:0000256" key="1">
    <source>
        <dbReference type="ARBA" id="ARBA00007626"/>
    </source>
</evidence>
<dbReference type="InterPro" id="IPR011990">
    <property type="entry name" value="TPR-like_helical_dom_sf"/>
</dbReference>
<name>A0A8B8KJB8_ABRPR</name>
<dbReference type="PROSITE" id="PS51375">
    <property type="entry name" value="PPR"/>
    <property type="match status" value="4"/>
</dbReference>
<dbReference type="Gene3D" id="1.25.40.10">
    <property type="entry name" value="Tetratricopeptide repeat domain"/>
    <property type="match status" value="2"/>
</dbReference>
<proteinExistence type="inferred from homology"/>
<accession>A0A8B8KJB8</accession>
<feature type="repeat" description="PPR" evidence="3">
    <location>
        <begin position="189"/>
        <end position="223"/>
    </location>
</feature>
<dbReference type="Pfam" id="PF13041">
    <property type="entry name" value="PPR_2"/>
    <property type="match status" value="2"/>
</dbReference>
<gene>
    <name evidence="5" type="primary">LOC113855532</name>
</gene>
<comment type="similarity">
    <text evidence="1">Belongs to the PPR family. P subfamily.</text>
</comment>
<dbReference type="OrthoDB" id="185373at2759"/>
<reference evidence="5" key="2">
    <citation type="submission" date="2025-08" db="UniProtKB">
        <authorList>
            <consortium name="RefSeq"/>
        </authorList>
    </citation>
    <scope>IDENTIFICATION</scope>
    <source>
        <tissue evidence="5">Young leaves</tissue>
    </source>
</reference>
<evidence type="ECO:0000313" key="5">
    <source>
        <dbReference type="RefSeq" id="XP_027342974.1"/>
    </source>
</evidence>
<dbReference type="RefSeq" id="XP_027342974.1">
    <property type="nucleotide sequence ID" value="XM_027487173.1"/>
</dbReference>
<dbReference type="GeneID" id="113855532"/>
<dbReference type="AlphaFoldDB" id="A0A8B8KJB8"/>
<feature type="repeat" description="PPR" evidence="3">
    <location>
        <begin position="224"/>
        <end position="258"/>
    </location>
</feature>
<dbReference type="KEGG" id="aprc:113855532"/>
<feature type="repeat" description="PPR" evidence="3">
    <location>
        <begin position="294"/>
        <end position="328"/>
    </location>
</feature>
<protein>
    <submittedName>
        <fullName evidence="5">Pentatricopeptide repeat-containing protein At3g14580, mitochondrial</fullName>
    </submittedName>
</protein>
<reference evidence="4" key="1">
    <citation type="journal article" date="2019" name="Toxins">
        <title>Detection of Abrin-Like and Prepropulchellin-Like Toxin Genes and Transcripts Using Whole Genome Sequencing and Full-Length Transcript Sequencing of Abrus precatorius.</title>
        <authorList>
            <person name="Hovde B.T."/>
            <person name="Daligault H.E."/>
            <person name="Hanschen E.R."/>
            <person name="Kunde Y.A."/>
            <person name="Johnson M.B."/>
            <person name="Starkenburg S.R."/>
            <person name="Johnson S.L."/>
        </authorList>
    </citation>
    <scope>NUCLEOTIDE SEQUENCE [LARGE SCALE GENOMIC DNA]</scope>
</reference>
<evidence type="ECO:0000256" key="2">
    <source>
        <dbReference type="ARBA" id="ARBA00022737"/>
    </source>
</evidence>
<dbReference type="PANTHER" id="PTHR47941">
    <property type="entry name" value="PENTATRICOPEPTIDE REPEAT-CONTAINING PROTEIN 3, MITOCHONDRIAL"/>
    <property type="match status" value="1"/>
</dbReference>
<feature type="repeat" description="PPR" evidence="3">
    <location>
        <begin position="259"/>
        <end position="293"/>
    </location>
</feature>
<keyword evidence="4" id="KW-1185">Reference proteome</keyword>
<dbReference type="Proteomes" id="UP000694853">
    <property type="component" value="Unplaced"/>
</dbReference>
<dbReference type="NCBIfam" id="TIGR00756">
    <property type="entry name" value="PPR"/>
    <property type="match status" value="4"/>
</dbReference>
<keyword evidence="2" id="KW-0677">Repeat</keyword>
<dbReference type="InterPro" id="IPR002885">
    <property type="entry name" value="PPR_rpt"/>
</dbReference>
<organism evidence="4 5">
    <name type="scientific">Abrus precatorius</name>
    <name type="common">Indian licorice</name>
    <name type="synonym">Glycine abrus</name>
    <dbReference type="NCBI Taxonomy" id="3816"/>
    <lineage>
        <taxon>Eukaryota</taxon>
        <taxon>Viridiplantae</taxon>
        <taxon>Streptophyta</taxon>
        <taxon>Embryophyta</taxon>
        <taxon>Tracheophyta</taxon>
        <taxon>Spermatophyta</taxon>
        <taxon>Magnoliopsida</taxon>
        <taxon>eudicotyledons</taxon>
        <taxon>Gunneridae</taxon>
        <taxon>Pentapetalae</taxon>
        <taxon>rosids</taxon>
        <taxon>fabids</taxon>
        <taxon>Fabales</taxon>
        <taxon>Fabaceae</taxon>
        <taxon>Papilionoideae</taxon>
        <taxon>50 kb inversion clade</taxon>
        <taxon>NPAAA clade</taxon>
        <taxon>indigoferoid/millettioid clade</taxon>
        <taxon>Abreae</taxon>
        <taxon>Abrus</taxon>
    </lineage>
</organism>
<evidence type="ECO:0000256" key="3">
    <source>
        <dbReference type="PROSITE-ProRule" id="PRU00708"/>
    </source>
</evidence>
<sequence>MISRALAAVHPLKSTFSIRSSPFSSSIPIPNRDKEILERLKHKDWLTPKEATNLLNSLINPSSSLPFFNLYSSRYDFDPNEPFYVSLITKLAQSNNLTPIHTLHQSLKLHRPQRRRFSDHFFFTLIRTYSHTFHRIDHALHTLLDMPSFHCSPSPRTFNFLLNLLVNSKLYDVVHRVYLAAPELGVDLDACSLNILIKGLCARGELNAAFKVFDEFPKLGIEPNARTFATLMKGLCEKGMVEEAFGLLERMEESGVCVDVVVFNVLIGGLRKKGRVEEGKKLLEGMVGRGCYPNAGSYNEVLCGFVEEKRFGEAKEVLEKMGLEGFVPSYVAYKGLVLGFCERGLVWDVDWALRGMVRQGFVPRMGMWKRVVKCVVSQEMSCVCVCVDDILKDEQRENVSNRCDGG</sequence>
<evidence type="ECO:0000313" key="4">
    <source>
        <dbReference type="Proteomes" id="UP000694853"/>
    </source>
</evidence>